<dbReference type="GO" id="GO:0008206">
    <property type="term" value="P:bile acid metabolic process"/>
    <property type="evidence" value="ECO:0007669"/>
    <property type="project" value="UniProtKB-ARBA"/>
</dbReference>
<evidence type="ECO:0000256" key="2">
    <source>
        <dbReference type="ARBA" id="ARBA00023002"/>
    </source>
</evidence>
<protein>
    <submittedName>
        <fullName evidence="3">SDR family oxidoreductase</fullName>
    </submittedName>
</protein>
<dbReference type="InterPro" id="IPR051122">
    <property type="entry name" value="SDR_DHRS6-like"/>
</dbReference>
<dbReference type="Proteomes" id="UP000463883">
    <property type="component" value="Chromosome"/>
</dbReference>
<name>A0A6P1MBJ7_9FIRM</name>
<dbReference type="EMBL" id="CP047591">
    <property type="protein sequence ID" value="QHI72079.1"/>
    <property type="molecule type" value="Genomic_DNA"/>
</dbReference>
<dbReference type="SUPFAM" id="SSF51735">
    <property type="entry name" value="NAD(P)-binding Rossmann-fold domains"/>
    <property type="match status" value="1"/>
</dbReference>
<gene>
    <name evidence="3" type="ORF">Ami3637_06410</name>
</gene>
<dbReference type="Gene3D" id="3.40.50.720">
    <property type="entry name" value="NAD(P)-binding Rossmann-like Domain"/>
    <property type="match status" value="1"/>
</dbReference>
<dbReference type="PANTHER" id="PTHR43477:SF1">
    <property type="entry name" value="DIHYDROANTICAPSIN 7-DEHYDROGENASE"/>
    <property type="match status" value="1"/>
</dbReference>
<dbReference type="AlphaFoldDB" id="A0A6P1MBJ7"/>
<dbReference type="Pfam" id="PF13561">
    <property type="entry name" value="adh_short_C2"/>
    <property type="match status" value="1"/>
</dbReference>
<evidence type="ECO:0000256" key="1">
    <source>
        <dbReference type="ARBA" id="ARBA00006484"/>
    </source>
</evidence>
<dbReference type="CDD" id="cd05233">
    <property type="entry name" value="SDR_c"/>
    <property type="match status" value="1"/>
</dbReference>
<dbReference type="InterPro" id="IPR036291">
    <property type="entry name" value="NAD(P)-bd_dom_sf"/>
</dbReference>
<organism evidence="3 4">
    <name type="scientific">Aminipila terrae</name>
    <dbReference type="NCBI Taxonomy" id="2697030"/>
    <lineage>
        <taxon>Bacteria</taxon>
        <taxon>Bacillati</taxon>
        <taxon>Bacillota</taxon>
        <taxon>Clostridia</taxon>
        <taxon>Peptostreptococcales</taxon>
        <taxon>Anaerovoracaceae</taxon>
        <taxon>Aminipila</taxon>
    </lineage>
</organism>
<comment type="similarity">
    <text evidence="1">Belongs to the short-chain dehydrogenases/reductases (SDR) family.</text>
</comment>
<dbReference type="PANTHER" id="PTHR43477">
    <property type="entry name" value="DIHYDROANTICAPSIN 7-DEHYDROGENASE"/>
    <property type="match status" value="1"/>
</dbReference>
<sequence>MNNKQWIVVTGASSGIGRSTVMKLLEAGLCVVATARNEEKLNELYSTMKDVKVISWDLSQTDNIKEYCETVKNQVGTISGLMHCAGQQVTLPVHMIKEKKIEEVFGINTFAAMLLVSAFCKKGSTDNGASFVLVSSLAAHEGAFGKSIYAASKGALEGFIRAVSPELAEKGIRINAIAPGIVQTEMVNKYFNQVTEEQKNTTIKEYPLGLGKPEDVAELAVYLLSKNSRWVTGQVIIIDGGHLVRKC</sequence>
<proteinExistence type="inferred from homology"/>
<keyword evidence="2" id="KW-0560">Oxidoreductase</keyword>
<dbReference type="RefSeq" id="WP_162361849.1">
    <property type="nucleotide sequence ID" value="NZ_CP047591.1"/>
</dbReference>
<evidence type="ECO:0000313" key="4">
    <source>
        <dbReference type="Proteomes" id="UP000463883"/>
    </source>
</evidence>
<dbReference type="PRINTS" id="PR00081">
    <property type="entry name" value="GDHRDH"/>
</dbReference>
<dbReference type="GO" id="GO:0016491">
    <property type="term" value="F:oxidoreductase activity"/>
    <property type="evidence" value="ECO:0007669"/>
    <property type="project" value="UniProtKB-KW"/>
</dbReference>
<evidence type="ECO:0000313" key="3">
    <source>
        <dbReference type="EMBL" id="QHI72079.1"/>
    </source>
</evidence>
<dbReference type="KEGG" id="amic:Ami3637_06410"/>
<reference evidence="3 4" key="1">
    <citation type="submission" date="2020-01" db="EMBL/GenBank/DDBJ databases">
        <title>Genomic analysis of Aminipila sp. CBA3637.</title>
        <authorList>
            <person name="Kim Y.B."/>
            <person name="Roh S.W."/>
        </authorList>
    </citation>
    <scope>NUCLEOTIDE SEQUENCE [LARGE SCALE GENOMIC DNA]</scope>
    <source>
        <strain evidence="3 4">CBA3637</strain>
    </source>
</reference>
<dbReference type="InterPro" id="IPR020904">
    <property type="entry name" value="Sc_DH/Rdtase_CS"/>
</dbReference>
<dbReference type="PROSITE" id="PS00061">
    <property type="entry name" value="ADH_SHORT"/>
    <property type="match status" value="1"/>
</dbReference>
<accession>A0A6P1MBJ7</accession>
<dbReference type="FunFam" id="3.40.50.720:FF:000084">
    <property type="entry name" value="Short-chain dehydrogenase reductase"/>
    <property type="match status" value="1"/>
</dbReference>
<dbReference type="InterPro" id="IPR002347">
    <property type="entry name" value="SDR_fam"/>
</dbReference>
<keyword evidence="4" id="KW-1185">Reference proteome</keyword>